<dbReference type="InterPro" id="IPR041679">
    <property type="entry name" value="DNA2/NAM7-like_C"/>
</dbReference>
<protein>
    <submittedName>
        <fullName evidence="9">AAA domain-containing protein</fullName>
    </submittedName>
</protein>
<keyword evidence="3" id="KW-0378">Hydrolase</keyword>
<proteinExistence type="inferred from homology"/>
<evidence type="ECO:0000256" key="1">
    <source>
        <dbReference type="ARBA" id="ARBA00007913"/>
    </source>
</evidence>
<comment type="caution">
    <text evidence="9">The sequence shown here is derived from an EMBL/GenBank/DDBJ whole genome shotgun (WGS) entry which is preliminary data.</text>
</comment>
<evidence type="ECO:0000256" key="3">
    <source>
        <dbReference type="ARBA" id="ARBA00022801"/>
    </source>
</evidence>
<dbReference type="Proteomes" id="UP001371305">
    <property type="component" value="Unassembled WGS sequence"/>
</dbReference>
<dbReference type="CDD" id="cd18808">
    <property type="entry name" value="SF1_C_Upf1"/>
    <property type="match status" value="1"/>
</dbReference>
<evidence type="ECO:0000313" key="10">
    <source>
        <dbReference type="Proteomes" id="UP001371305"/>
    </source>
</evidence>
<dbReference type="InterPro" id="IPR047187">
    <property type="entry name" value="SF1_C_Upf1"/>
</dbReference>
<evidence type="ECO:0000259" key="8">
    <source>
        <dbReference type="Pfam" id="PF13087"/>
    </source>
</evidence>
<reference evidence="9 10" key="1">
    <citation type="submission" date="2024-04" db="EMBL/GenBank/DDBJ databases">
        <title>Luteolibacter sp. isolated from soil.</title>
        <authorList>
            <person name="An J."/>
        </authorList>
    </citation>
    <scope>NUCLEOTIDE SEQUENCE [LARGE SCALE GENOMIC DNA]</scope>
    <source>
        <strain evidence="9 10">Y139</strain>
    </source>
</reference>
<gene>
    <name evidence="9" type="ORF">WKV53_02095</name>
</gene>
<dbReference type="Gene3D" id="3.40.50.300">
    <property type="entry name" value="P-loop containing nucleotide triphosphate hydrolases"/>
    <property type="match status" value="2"/>
</dbReference>
<evidence type="ECO:0000256" key="2">
    <source>
        <dbReference type="ARBA" id="ARBA00022741"/>
    </source>
</evidence>
<evidence type="ECO:0000313" key="9">
    <source>
        <dbReference type="EMBL" id="MEK7949267.1"/>
    </source>
</evidence>
<evidence type="ECO:0000256" key="5">
    <source>
        <dbReference type="ARBA" id="ARBA00022840"/>
    </source>
</evidence>
<dbReference type="EMBL" id="JBBUKT010000001">
    <property type="protein sequence ID" value="MEK7949267.1"/>
    <property type="molecule type" value="Genomic_DNA"/>
</dbReference>
<dbReference type="SUPFAM" id="SSF52540">
    <property type="entry name" value="P-loop containing nucleoside triphosphate hydrolases"/>
    <property type="match status" value="2"/>
</dbReference>
<organism evidence="9 10">
    <name type="scientific">Luteolibacter soli</name>
    <dbReference type="NCBI Taxonomy" id="3135280"/>
    <lineage>
        <taxon>Bacteria</taxon>
        <taxon>Pseudomonadati</taxon>
        <taxon>Verrucomicrobiota</taxon>
        <taxon>Verrucomicrobiia</taxon>
        <taxon>Verrucomicrobiales</taxon>
        <taxon>Verrucomicrobiaceae</taxon>
        <taxon>Luteolibacter</taxon>
    </lineage>
</organism>
<feature type="domain" description="DNA2/NAM7 helicase-like C-terminal" evidence="8">
    <location>
        <begin position="306"/>
        <end position="493"/>
    </location>
</feature>
<dbReference type="Pfam" id="PF13087">
    <property type="entry name" value="AAA_12"/>
    <property type="match status" value="1"/>
</dbReference>
<dbReference type="RefSeq" id="WP_341403266.1">
    <property type="nucleotide sequence ID" value="NZ_JBBUKT010000001.1"/>
</dbReference>
<evidence type="ECO:0000256" key="6">
    <source>
        <dbReference type="SAM" id="Coils"/>
    </source>
</evidence>
<keyword evidence="6" id="KW-0175">Coiled coil</keyword>
<keyword evidence="2" id="KW-0547">Nucleotide-binding</keyword>
<feature type="coiled-coil region" evidence="6">
    <location>
        <begin position="144"/>
        <end position="180"/>
    </location>
</feature>
<keyword evidence="5" id="KW-0067">ATP-binding</keyword>
<dbReference type="PANTHER" id="PTHR43788">
    <property type="entry name" value="DNA2/NAM7 HELICASE FAMILY MEMBER"/>
    <property type="match status" value="1"/>
</dbReference>
<accession>A0ABU9AR20</accession>
<dbReference type="Pfam" id="PF13086">
    <property type="entry name" value="AAA_11"/>
    <property type="match status" value="1"/>
</dbReference>
<keyword evidence="4" id="KW-0347">Helicase</keyword>
<dbReference type="InterPro" id="IPR050534">
    <property type="entry name" value="Coronavir_polyprotein_1ab"/>
</dbReference>
<dbReference type="InterPro" id="IPR041677">
    <property type="entry name" value="DNA2/NAM7_AAA_11"/>
</dbReference>
<evidence type="ECO:0000256" key="4">
    <source>
        <dbReference type="ARBA" id="ARBA00022806"/>
    </source>
</evidence>
<evidence type="ECO:0000259" key="7">
    <source>
        <dbReference type="Pfam" id="PF13086"/>
    </source>
</evidence>
<name>A0ABU9AR20_9BACT</name>
<keyword evidence="10" id="KW-1185">Reference proteome</keyword>
<feature type="domain" description="DNA2/NAM7 helicase helicase" evidence="7">
    <location>
        <begin position="238"/>
        <end position="276"/>
    </location>
</feature>
<dbReference type="InterPro" id="IPR027417">
    <property type="entry name" value="P-loop_NTPase"/>
</dbReference>
<sequence length="620" mass="69373">MCHGPPGTGKTFTLAAAAIEHAARGEAVLVVCRSPKASDVMAKAVERLAGTDLLTLRTGSKQAVGKLRDHIDLLLSRAYENDGAARKSDLKRATKILGKEVREFEGQLAAAMRSGKWFDPEGEPRWWHLLGQWWDRPGESTPLLMEVAKRLVELQRERMREAKEHLAEVHARRLEELLREQWTRGVLKKYRMALKRKASGAWEKELAAIDAGTLLSIFPIWIVESDDVHRVLPLQEGLFPLVVMDEASQCDLASAIPALHRGKRALIAGDPKQLRTVSFLPNHRLVDLCERHAISEKDRVRFHFRDVSLIDAAMDASDAVHFLCEHFRSRPELIAFSNDTFYRSKLRLMRELPSEEPTAVAAVLQHVEGSRDASGVNRRELEQVAAFLREWYGEQQRAGTKGSIGFLSPFRAQVDAFENVVSEIIGRETLASLVSDHELVAATAHGFQGDERDVMVLSLAVCDDCPAATRRFLEREDVFNVSITRARDRVVVFHSVTRDRLPGDSLLAGWLASLERDHRLAVEDPACRWVTEVGDRLRKEGWSCESGRSVGGIAVDLLVDGGGKRLAIDVVGQRGRAGERVGLREQLLLQRAGLGMVPLGIHEWRTDPERCVEVVRGYLK</sequence>
<dbReference type="PANTHER" id="PTHR43788:SF8">
    <property type="entry name" value="DNA-BINDING PROTEIN SMUBP-2"/>
    <property type="match status" value="1"/>
</dbReference>
<comment type="similarity">
    <text evidence="1">Belongs to the DNA2/NAM7 helicase family.</text>
</comment>